<evidence type="ECO:0000256" key="6">
    <source>
        <dbReference type="ARBA" id="ARBA00023285"/>
    </source>
</evidence>
<evidence type="ECO:0000313" key="8">
    <source>
        <dbReference type="EMBL" id="MDF8263375.1"/>
    </source>
</evidence>
<evidence type="ECO:0000256" key="4">
    <source>
        <dbReference type="ARBA" id="ARBA00022628"/>
    </source>
</evidence>
<comment type="caution">
    <text evidence="8">The sequence shown here is derived from an EMBL/GenBank/DDBJ whole genome shotgun (WGS) entry which is preliminary data.</text>
</comment>
<dbReference type="Proteomes" id="UP001528912">
    <property type="component" value="Unassembled WGS sequence"/>
</dbReference>
<comment type="similarity">
    <text evidence="2">Belongs to the methylmalonyl-CoA mutase family.</text>
</comment>
<sequence length="592" mass="62149">MIALDDDAAPDRRQHWEHAVRAVLTRAGRDIGDGDLAAALDSDTLDGVVVHALAEPVRTDRGSVGEAPFTRGAPMPGGGWDARALLTAGSEQAARDAVEELEGGSTSLWVRADGAEAMTSALADVYLDLAPVVLDAVDVPVPELARALVDRAEHAGRALHARTNLGAEAFGAALRDGGSADLAATVEVARLAAGAGVRGVVVDATAAYDLGSTDVTELAFALAAGAEVLRALEDGGVDLPTALRLMEFRLSVSDDQLISIAKLRAARLLWSGLARAAGADAPSTLMHQHAVTARPMLTRYDSWTNLLRTTIAAFSAGVAGAEAVTVLPFDTALGEPERLGRRMARNISRLLIEESHLDAVADPAGGAHGIERLTDDLAAEAWDAFRQIEQDGGLRIALESGTIRRRIDEEAGERDRLVRTRRQPVTGVSEFPVAGETLPVRRPEPHPVRVRSWTHELEALRDDAAARPVVLAAIGAVAEHTARVGFASHLLTAGGVPVVSTGPTASAADVNEVIRESRSAVAVLAGSDAQYAKEGAAYVEALRDAGVTWVVLAGRPSAELEPRVDDHLAVGHDVVETVQRLRSRLDGEGAES</sequence>
<dbReference type="Pfam" id="PF01642">
    <property type="entry name" value="MM_CoA_mutase"/>
    <property type="match status" value="1"/>
</dbReference>
<dbReference type="InterPro" id="IPR006099">
    <property type="entry name" value="MeMalonylCoA_mutase_a/b_cat"/>
</dbReference>
<evidence type="ECO:0000256" key="1">
    <source>
        <dbReference type="ARBA" id="ARBA00001922"/>
    </source>
</evidence>
<keyword evidence="5" id="KW-0413">Isomerase</keyword>
<proteinExistence type="inferred from homology"/>
<comment type="cofactor">
    <cofactor evidence="1">
        <name>adenosylcob(III)alamin</name>
        <dbReference type="ChEBI" id="CHEBI:18408"/>
    </cofactor>
</comment>
<dbReference type="SUPFAM" id="SSF52242">
    <property type="entry name" value="Cobalamin (vitamin B12)-binding domain"/>
    <property type="match status" value="1"/>
</dbReference>
<dbReference type="PANTHER" id="PTHR48101:SF4">
    <property type="entry name" value="METHYLMALONYL-COA MUTASE, MITOCHONDRIAL"/>
    <property type="match status" value="1"/>
</dbReference>
<keyword evidence="4" id="KW-0846">Cobalamin</keyword>
<accession>A0ABT6C3E6</accession>
<evidence type="ECO:0000259" key="7">
    <source>
        <dbReference type="Pfam" id="PF01642"/>
    </source>
</evidence>
<dbReference type="PANTHER" id="PTHR48101">
    <property type="entry name" value="METHYLMALONYL-COA MUTASE, MITOCHONDRIAL-RELATED"/>
    <property type="match status" value="1"/>
</dbReference>
<keyword evidence="6" id="KW-0170">Cobalt</keyword>
<dbReference type="EMBL" id="JAROAV010000010">
    <property type="protein sequence ID" value="MDF8263375.1"/>
    <property type="molecule type" value="Genomic_DNA"/>
</dbReference>
<keyword evidence="9" id="KW-1185">Reference proteome</keyword>
<feature type="domain" description="Methylmalonyl-CoA mutase alpha/beta chain catalytic" evidence="7">
    <location>
        <begin position="199"/>
        <end position="479"/>
    </location>
</feature>
<evidence type="ECO:0000313" key="9">
    <source>
        <dbReference type="Proteomes" id="UP001528912"/>
    </source>
</evidence>
<organism evidence="8 9">
    <name type="scientific">Luteipulveratus flavus</name>
    <dbReference type="NCBI Taxonomy" id="3031728"/>
    <lineage>
        <taxon>Bacteria</taxon>
        <taxon>Bacillati</taxon>
        <taxon>Actinomycetota</taxon>
        <taxon>Actinomycetes</taxon>
        <taxon>Micrococcales</taxon>
        <taxon>Dermacoccaceae</taxon>
        <taxon>Luteipulveratus</taxon>
    </lineage>
</organism>
<protein>
    <submittedName>
        <fullName evidence="8">Methylmalonyl-CoA mutase family protein</fullName>
    </submittedName>
</protein>
<dbReference type="SUPFAM" id="SSF51703">
    <property type="entry name" value="Cobalamin (vitamin B12)-dependent enzymes"/>
    <property type="match status" value="1"/>
</dbReference>
<name>A0ABT6C3E6_9MICO</name>
<reference evidence="8 9" key="1">
    <citation type="submission" date="2023-03" db="EMBL/GenBank/DDBJ databases">
        <title>YIM 133296 draft genome.</title>
        <authorList>
            <person name="Xiong L."/>
        </authorList>
    </citation>
    <scope>NUCLEOTIDE SEQUENCE [LARGE SCALE GENOMIC DNA]</scope>
    <source>
        <strain evidence="8 9">YIM 133296</strain>
    </source>
</reference>
<evidence type="ECO:0000256" key="3">
    <source>
        <dbReference type="ARBA" id="ARBA00011870"/>
    </source>
</evidence>
<dbReference type="Gene3D" id="3.40.50.280">
    <property type="entry name" value="Cobalamin-binding domain"/>
    <property type="match status" value="1"/>
</dbReference>
<evidence type="ECO:0000256" key="2">
    <source>
        <dbReference type="ARBA" id="ARBA00008465"/>
    </source>
</evidence>
<comment type="subunit">
    <text evidence="3">Heterodimer of an alpha and a beta chain.</text>
</comment>
<evidence type="ECO:0000256" key="5">
    <source>
        <dbReference type="ARBA" id="ARBA00023235"/>
    </source>
</evidence>
<dbReference type="InterPro" id="IPR036724">
    <property type="entry name" value="Cobalamin-bd_sf"/>
</dbReference>
<dbReference type="Gene3D" id="3.20.20.240">
    <property type="entry name" value="Methylmalonyl-CoA mutase"/>
    <property type="match status" value="1"/>
</dbReference>
<dbReference type="InterPro" id="IPR016176">
    <property type="entry name" value="Cbl-dep_enz_cat"/>
</dbReference>
<dbReference type="RefSeq" id="WP_277191117.1">
    <property type="nucleotide sequence ID" value="NZ_JAROAV010000010.1"/>
</dbReference>
<gene>
    <name evidence="8" type="ORF">P4R38_03830</name>
</gene>